<feature type="transmembrane region" description="Helical" evidence="1">
    <location>
        <begin position="391"/>
        <end position="411"/>
    </location>
</feature>
<organism evidence="2 3">
    <name type="scientific">Thyridium curvatum</name>
    <dbReference type="NCBI Taxonomy" id="1093900"/>
    <lineage>
        <taxon>Eukaryota</taxon>
        <taxon>Fungi</taxon>
        <taxon>Dikarya</taxon>
        <taxon>Ascomycota</taxon>
        <taxon>Pezizomycotina</taxon>
        <taxon>Sordariomycetes</taxon>
        <taxon>Sordariomycetidae</taxon>
        <taxon>Thyridiales</taxon>
        <taxon>Thyridiaceae</taxon>
        <taxon>Thyridium</taxon>
    </lineage>
</organism>
<comment type="caution">
    <text evidence="2">The sequence shown here is derived from an EMBL/GenBank/DDBJ whole genome shotgun (WGS) entry which is preliminary data.</text>
</comment>
<protein>
    <submittedName>
        <fullName evidence="2">Uncharacterized protein</fullName>
    </submittedName>
</protein>
<dbReference type="EMBL" id="SKBQ01000009">
    <property type="protein sequence ID" value="TPX06714.1"/>
    <property type="molecule type" value="Genomic_DNA"/>
</dbReference>
<gene>
    <name evidence="2" type="ORF">E0L32_002210</name>
</gene>
<name>A0A507AKY8_9PEZI</name>
<dbReference type="OrthoDB" id="2830640at2759"/>
<dbReference type="InParanoid" id="A0A507AKY8"/>
<keyword evidence="1" id="KW-0812">Transmembrane</keyword>
<reference evidence="2 3" key="1">
    <citation type="submission" date="2019-06" db="EMBL/GenBank/DDBJ databases">
        <title>Draft genome sequence of the filamentous fungus Phialemoniopsis curvata isolated from diesel fuel.</title>
        <authorList>
            <person name="Varaljay V.A."/>
            <person name="Lyon W.J."/>
            <person name="Crouch A.L."/>
            <person name="Drake C.E."/>
            <person name="Hollomon J.M."/>
            <person name="Nadeau L.J."/>
            <person name="Nunn H.S."/>
            <person name="Stevenson B.S."/>
            <person name="Bojanowski C.L."/>
            <person name="Crookes-Goodson W.J."/>
        </authorList>
    </citation>
    <scope>NUCLEOTIDE SEQUENCE [LARGE SCALE GENOMIC DNA]</scope>
    <source>
        <strain evidence="2 3">D216</strain>
    </source>
</reference>
<proteinExistence type="predicted"/>
<evidence type="ECO:0000313" key="2">
    <source>
        <dbReference type="EMBL" id="TPX06714.1"/>
    </source>
</evidence>
<keyword evidence="3" id="KW-1185">Reference proteome</keyword>
<keyword evidence="1" id="KW-0472">Membrane</keyword>
<dbReference type="AlphaFoldDB" id="A0A507AKY8"/>
<sequence>MSNLCSDNDDVFTSSDHLSALVIWNSETLEHAEQATEGLVVLFSGGKGSYLDRGILTSRALIPPMTIQKSTFETIASAFALPPTHVRMHRDGTTMLLDEGDGGSESGTKLQKISMQNSFTSTYRFSASLSYDPERRLTKAFIHGLLDSEIATLSDELLARRGDLALPTLLPFILLTYRTRSAIDKVGESHKEIIRLEQQTGVNTRWHPKLACCDSQESHYLHSQGDGVNLNRVTSDLTSLVSKLAFVDLSCHTHTPMLETLDSIDRRVIEEFSGKEADCTKRLRESELRLRRERNFLRSSLEGTRTRADYLSKRAQAQVQTIYSLIAQRDNAIALKDNIALKAISEDQKRIALAATRDGAAMRMISIITTVFLPATFTAPEGGKKPVSDWVWLYFLITALLSVLVMTWWHINSRRKIREIR</sequence>
<evidence type="ECO:0000313" key="3">
    <source>
        <dbReference type="Proteomes" id="UP000319257"/>
    </source>
</evidence>
<dbReference type="GeneID" id="41969657"/>
<feature type="transmembrane region" description="Helical" evidence="1">
    <location>
        <begin position="360"/>
        <end position="379"/>
    </location>
</feature>
<dbReference type="Proteomes" id="UP000319257">
    <property type="component" value="Unassembled WGS sequence"/>
</dbReference>
<accession>A0A507AKY8</accession>
<evidence type="ECO:0000256" key="1">
    <source>
        <dbReference type="SAM" id="Phobius"/>
    </source>
</evidence>
<keyword evidence="1" id="KW-1133">Transmembrane helix</keyword>
<dbReference type="RefSeq" id="XP_030988425.1">
    <property type="nucleotide sequence ID" value="XM_031136374.1"/>
</dbReference>